<feature type="region of interest" description="Disordered" evidence="1">
    <location>
        <begin position="21"/>
        <end position="65"/>
    </location>
</feature>
<feature type="compositionally biased region" description="Basic and acidic residues" evidence="1">
    <location>
        <begin position="140"/>
        <end position="177"/>
    </location>
</feature>
<reference evidence="2 3" key="1">
    <citation type="submission" date="2024-05" db="EMBL/GenBank/DDBJ databases">
        <title>A draft genome resource for the thread blight pathogen Marasmius tenuissimus strain MS-2.</title>
        <authorList>
            <person name="Yulfo-Soto G.E."/>
            <person name="Baruah I.K."/>
            <person name="Amoako-Attah I."/>
            <person name="Bukari Y."/>
            <person name="Meinhardt L.W."/>
            <person name="Bailey B.A."/>
            <person name="Cohen S.P."/>
        </authorList>
    </citation>
    <scope>NUCLEOTIDE SEQUENCE [LARGE SCALE GENOMIC DNA]</scope>
    <source>
        <strain evidence="2 3">MS-2</strain>
    </source>
</reference>
<evidence type="ECO:0000313" key="3">
    <source>
        <dbReference type="Proteomes" id="UP001437256"/>
    </source>
</evidence>
<dbReference type="Proteomes" id="UP001437256">
    <property type="component" value="Unassembled WGS sequence"/>
</dbReference>
<sequence>MVPPYLKHTLGRHSINPKPFSSRLAVSRGSTPEATIRVASSLSPSSEAPSNRSLPSIGDPSSPGAARDFSLALCPIVASGGPVSWIEKGIPYLPQAHRRTTICRTQESGYEIHSGDEEHPVVQPEPTLKASGGVYEDDDHGVSKDASLRPANKVHEREQKASHVEPKRAKKLADGRKNSKAYYWRNLRNAGTKPVLGSSGNLRDALNNLPPADRDRELEAARAKQREYARRSRERKKSQQDVSQVDAAVAPIITPNPSTVRKTRSPAKRFQTTPPKSTSRSPQKAARSLSKTTDKSPILKAYEKKKQLKRERKHQKQLTVLELGLPWWV</sequence>
<evidence type="ECO:0000313" key="2">
    <source>
        <dbReference type="EMBL" id="KAL0069924.1"/>
    </source>
</evidence>
<organism evidence="2 3">
    <name type="scientific">Marasmius tenuissimus</name>
    <dbReference type="NCBI Taxonomy" id="585030"/>
    <lineage>
        <taxon>Eukaryota</taxon>
        <taxon>Fungi</taxon>
        <taxon>Dikarya</taxon>
        <taxon>Basidiomycota</taxon>
        <taxon>Agaricomycotina</taxon>
        <taxon>Agaricomycetes</taxon>
        <taxon>Agaricomycetidae</taxon>
        <taxon>Agaricales</taxon>
        <taxon>Marasmiineae</taxon>
        <taxon>Marasmiaceae</taxon>
        <taxon>Marasmius</taxon>
    </lineage>
</organism>
<protein>
    <submittedName>
        <fullName evidence="2">Uncharacterized protein</fullName>
    </submittedName>
</protein>
<feature type="region of interest" description="Disordered" evidence="1">
    <location>
        <begin position="115"/>
        <end position="177"/>
    </location>
</feature>
<name>A0ABR3AAB2_9AGAR</name>
<gene>
    <name evidence="2" type="ORF">AAF712_002819</name>
</gene>
<feature type="compositionally biased region" description="Basic and acidic residues" evidence="1">
    <location>
        <begin position="212"/>
        <end position="231"/>
    </location>
</feature>
<dbReference type="EMBL" id="JBBXMP010000009">
    <property type="protein sequence ID" value="KAL0069924.1"/>
    <property type="molecule type" value="Genomic_DNA"/>
</dbReference>
<proteinExistence type="predicted"/>
<feature type="compositionally biased region" description="Low complexity" evidence="1">
    <location>
        <begin position="39"/>
        <end position="54"/>
    </location>
</feature>
<feature type="region of interest" description="Disordered" evidence="1">
    <location>
        <begin position="191"/>
        <end position="301"/>
    </location>
</feature>
<comment type="caution">
    <text evidence="2">The sequence shown here is derived from an EMBL/GenBank/DDBJ whole genome shotgun (WGS) entry which is preliminary data.</text>
</comment>
<keyword evidence="3" id="KW-1185">Reference proteome</keyword>
<evidence type="ECO:0000256" key="1">
    <source>
        <dbReference type="SAM" id="MobiDB-lite"/>
    </source>
</evidence>
<feature type="compositionally biased region" description="Polar residues" evidence="1">
    <location>
        <begin position="270"/>
        <end position="282"/>
    </location>
</feature>
<accession>A0ABR3AAB2</accession>